<evidence type="ECO:0000256" key="6">
    <source>
        <dbReference type="SAM" id="Phobius"/>
    </source>
</evidence>
<dbReference type="HOGENOM" id="CLU_000445_107_4_4"/>
<dbReference type="PANTHER" id="PTHR43531:SF11">
    <property type="entry name" value="METHYL-ACCEPTING CHEMOTAXIS PROTEIN 3"/>
    <property type="match status" value="1"/>
</dbReference>
<organism evidence="9 10">
    <name type="scientific">Candidatus Symbiobacter mobilis CR</name>
    <dbReference type="NCBI Taxonomy" id="946483"/>
    <lineage>
        <taxon>Bacteria</taxon>
        <taxon>Pseudomonadati</taxon>
        <taxon>Pseudomonadota</taxon>
        <taxon>Betaproteobacteria</taxon>
        <taxon>Burkholderiales</taxon>
        <taxon>Comamonadaceae</taxon>
    </lineage>
</organism>
<evidence type="ECO:0000259" key="8">
    <source>
        <dbReference type="PROSITE" id="PS50885"/>
    </source>
</evidence>
<reference evidence="9 10" key="1">
    <citation type="journal article" date="2013" name="Genome Biol.">
        <title>Genomic analysis reveals key aspects of prokaryotic symbiosis in the phototrophic consortium "Chlorochromatium aggregatum".</title>
        <authorList>
            <person name="Liu Z."/>
            <person name="Muller J."/>
            <person name="Li T."/>
            <person name="Alvey R.M."/>
            <person name="Vogl K."/>
            <person name="Frigaard N.U."/>
            <person name="Rockwell N.C."/>
            <person name="Boyd E.S."/>
            <person name="Tomsho L.P."/>
            <person name="Schuster S.C."/>
            <person name="Henke P."/>
            <person name="Rohde M."/>
            <person name="Overmann J."/>
            <person name="Bryant D.A."/>
        </authorList>
    </citation>
    <scope>NUCLEOTIDE SEQUENCE [LARGE SCALE GENOMIC DNA]</scope>
    <source>
        <strain evidence="9">CR</strain>
    </source>
</reference>
<dbReference type="AlphaFoldDB" id="U5NAG3"/>
<dbReference type="FunFam" id="3.30.450.20:FF:000075">
    <property type="entry name" value="Methyl-accepting chemotaxis protein"/>
    <property type="match status" value="1"/>
</dbReference>
<evidence type="ECO:0000259" key="7">
    <source>
        <dbReference type="PROSITE" id="PS50111"/>
    </source>
</evidence>
<evidence type="ECO:0000313" key="10">
    <source>
        <dbReference type="Proteomes" id="UP000017184"/>
    </source>
</evidence>
<keyword evidence="6" id="KW-0812">Transmembrane</keyword>
<evidence type="ECO:0000313" key="9">
    <source>
        <dbReference type="EMBL" id="AGX87248.1"/>
    </source>
</evidence>
<keyword evidence="10" id="KW-1185">Reference proteome</keyword>
<comment type="similarity">
    <text evidence="3">Belongs to the methyl-accepting chemotaxis (MCP) protein family.</text>
</comment>
<dbReference type="PANTHER" id="PTHR43531">
    <property type="entry name" value="PROTEIN ICFG"/>
    <property type="match status" value="1"/>
</dbReference>
<feature type="compositionally biased region" description="Low complexity" evidence="5">
    <location>
        <begin position="970"/>
        <end position="984"/>
    </location>
</feature>
<keyword evidence="6" id="KW-1133">Transmembrane helix</keyword>
<dbReference type="Proteomes" id="UP000017184">
    <property type="component" value="Chromosome"/>
</dbReference>
<dbReference type="Gene3D" id="1.10.287.950">
    <property type="entry name" value="Methyl-accepting chemotaxis protein"/>
    <property type="match status" value="1"/>
</dbReference>
<dbReference type="GO" id="GO:0004888">
    <property type="term" value="F:transmembrane signaling receptor activity"/>
    <property type="evidence" value="ECO:0007669"/>
    <property type="project" value="TreeGrafter"/>
</dbReference>
<feature type="region of interest" description="Disordered" evidence="5">
    <location>
        <begin position="970"/>
        <end position="1008"/>
    </location>
</feature>
<evidence type="ECO:0000256" key="5">
    <source>
        <dbReference type="SAM" id="MobiDB-lite"/>
    </source>
</evidence>
<feature type="transmembrane region" description="Helical" evidence="6">
    <location>
        <begin position="342"/>
        <end position="365"/>
    </location>
</feature>
<dbReference type="Pfam" id="PF18575">
    <property type="entry name" value="HAMP_N3"/>
    <property type="match status" value="1"/>
</dbReference>
<dbReference type="SUPFAM" id="SSF58104">
    <property type="entry name" value="Methyl-accepting chemotaxis protein (MCP) signaling domain"/>
    <property type="match status" value="1"/>
</dbReference>
<dbReference type="eggNOG" id="COG0840">
    <property type="taxonomic scope" value="Bacteria"/>
</dbReference>
<dbReference type="KEGG" id="cbx:Cenrod_1155"/>
<comment type="subcellular location">
    <subcellularLocation>
        <location evidence="1">Membrane</location>
    </subcellularLocation>
</comment>
<feature type="domain" description="Methyl-accepting transducer" evidence="7">
    <location>
        <begin position="732"/>
        <end position="947"/>
    </location>
</feature>
<dbReference type="PATRIC" id="fig|946483.4.peg.1157"/>
<dbReference type="Gene3D" id="3.30.450.20">
    <property type="entry name" value="PAS domain"/>
    <property type="match status" value="1"/>
</dbReference>
<dbReference type="InterPro" id="IPR004089">
    <property type="entry name" value="MCPsignal_dom"/>
</dbReference>
<dbReference type="RefSeq" id="WP_022772066.1">
    <property type="nucleotide sequence ID" value="NC_022576.1"/>
</dbReference>
<sequence>MARQAAGKHQGQPGYGSADTTYSAIAADKQTHGVWSPGVRLMERLRFANKALLITLCFLLPITLLAGLFLQSSLSARAATQLEADGARYLRTLLPVMQSGQDVRAIQDRVTAGEPVPQAERDAAVQRLATRLEALVPIDQELGTRLQTDELFQELRSGVEAQVRSSAGVAAAASVPTVSTAVKMVGHIGNTAGLVLDPEVASFHLIRAVALESADLLLATSQTRRLGSELITRFDASKMDILTDRLARMQIGANRFRSAFAEAFAHDATLTAAVSPDATLKNIQKMIDITREHVARNSGTLSASAYYKEASTHLSDLYALVDRALVSVDRLLQDRQARIANALMWSALAMAASLLLATYLFYSFFLVTEHGLQQIASRLEEMAQGDLHTAPAVPSGTDETAQVLWSLITMHKVLARFQSEQLKMARQHDAGAIRHVMPVHELPGQFGEMAQAINDLAGTQNRVTFRLVDLMDAYSNGSFEEAMESLPGEKGRISEVANAVRLKMRTASESAVINLRVVNALNKASTNIMIADADHNIMFMNDTIKNMMARHQEALRKSLPHFDVNRLIGQNIDVFHKNPSHQRRMLASIHGTHRAQLQIGAIHFGVSANPIFDEQGERLGTVVEWTDRTAEVLIENELANAVQAAARGDFSQRLSLEGKTGIFATLASSMNELMQTSEVGLGDVAQMLEAFARGDLGYRIDRNYEGLFGQVKEAGNSTAEQLDRVIGEVRAAADALTGVANQVSTTAQSLSMAASQQSANVDQTGSSIDKMSVSITQNSDNARITNEVATKASHEATDGGNAVTQTVGAMNKIAAKIGIVDDIAYQTNLLALNAAIEAARAGEHGKGFAVVAAEVRKLAERSQEAAREIGELAAASVSTAEHAGKLLDQIVPSIQKTSELVQEISAASAEQSDSVVYISGAVGQLRDVTQRNTASAEELAATAEELSSRAGQLQQTISFFAGGARLVPAPAALPERRQPQAAPAPHRRPAPARLAAPSKPMSSNFQEY</sequence>
<proteinExistence type="inferred from homology"/>
<dbReference type="PROSITE" id="PS50111">
    <property type="entry name" value="CHEMOTAXIS_TRANSDUC_2"/>
    <property type="match status" value="1"/>
</dbReference>
<keyword evidence="2" id="KW-0145">Chemotaxis</keyword>
<dbReference type="FunFam" id="1.10.287.950:FF:000001">
    <property type="entry name" value="Methyl-accepting chemotaxis sensory transducer"/>
    <property type="match status" value="1"/>
</dbReference>
<dbReference type="GO" id="GO:0006935">
    <property type="term" value="P:chemotaxis"/>
    <property type="evidence" value="ECO:0007669"/>
    <property type="project" value="UniProtKB-KW"/>
</dbReference>
<dbReference type="STRING" id="946483.Cenrod_1155"/>
<dbReference type="Gene3D" id="1.20.120.1530">
    <property type="match status" value="1"/>
</dbReference>
<gene>
    <name evidence="9" type="ORF">Cenrod_1155</name>
</gene>
<keyword evidence="4" id="KW-0807">Transducer</keyword>
<feature type="domain" description="HAMP" evidence="8">
    <location>
        <begin position="636"/>
        <end position="682"/>
    </location>
</feature>
<dbReference type="EMBL" id="CP004885">
    <property type="protein sequence ID" value="AGX87248.1"/>
    <property type="molecule type" value="Genomic_DNA"/>
</dbReference>
<dbReference type="InterPro" id="IPR003660">
    <property type="entry name" value="HAMP_dom"/>
</dbReference>
<evidence type="ECO:0000256" key="3">
    <source>
        <dbReference type="ARBA" id="ARBA00029447"/>
    </source>
</evidence>
<evidence type="ECO:0000256" key="2">
    <source>
        <dbReference type="ARBA" id="ARBA00022500"/>
    </source>
</evidence>
<dbReference type="InterPro" id="IPR041395">
    <property type="entry name" value="McpB_HAMP_3rd"/>
</dbReference>
<protein>
    <submittedName>
        <fullName evidence="9">Methyl-accepting chemotaxis protein</fullName>
    </submittedName>
</protein>
<evidence type="ECO:0000256" key="4">
    <source>
        <dbReference type="PROSITE-ProRule" id="PRU00284"/>
    </source>
</evidence>
<evidence type="ECO:0000256" key="1">
    <source>
        <dbReference type="ARBA" id="ARBA00004370"/>
    </source>
</evidence>
<keyword evidence="6" id="KW-0472">Membrane</keyword>
<dbReference type="SMART" id="SM00283">
    <property type="entry name" value="MA"/>
    <property type="match status" value="1"/>
</dbReference>
<dbReference type="GO" id="GO:0005886">
    <property type="term" value="C:plasma membrane"/>
    <property type="evidence" value="ECO:0007669"/>
    <property type="project" value="TreeGrafter"/>
</dbReference>
<dbReference type="InterPro" id="IPR051310">
    <property type="entry name" value="MCP_chemotaxis"/>
</dbReference>
<dbReference type="CDD" id="cd11386">
    <property type="entry name" value="MCP_signal"/>
    <property type="match status" value="1"/>
</dbReference>
<dbReference type="GO" id="GO:0007165">
    <property type="term" value="P:signal transduction"/>
    <property type="evidence" value="ECO:0007669"/>
    <property type="project" value="UniProtKB-KW"/>
</dbReference>
<accession>U5NAG3</accession>
<feature type="transmembrane region" description="Helical" evidence="6">
    <location>
        <begin position="51"/>
        <end position="70"/>
    </location>
</feature>
<dbReference type="PROSITE" id="PS50885">
    <property type="entry name" value="HAMP"/>
    <property type="match status" value="1"/>
</dbReference>
<dbReference type="Pfam" id="PF00015">
    <property type="entry name" value="MCPsignal"/>
    <property type="match status" value="1"/>
</dbReference>
<name>U5NAG3_9BURK</name>